<proteinExistence type="predicted"/>
<dbReference type="Proteomes" id="UP000271339">
    <property type="component" value="Unassembled WGS sequence"/>
</dbReference>
<dbReference type="EMBL" id="REFC01000014">
    <property type="protein sequence ID" value="RMA57747.1"/>
    <property type="molecule type" value="Genomic_DNA"/>
</dbReference>
<keyword evidence="1" id="KW-0472">Membrane</keyword>
<organism evidence="2 3">
    <name type="scientific">Ulvibacter antarcticus</name>
    <dbReference type="NCBI Taxonomy" id="442714"/>
    <lineage>
        <taxon>Bacteria</taxon>
        <taxon>Pseudomonadati</taxon>
        <taxon>Bacteroidota</taxon>
        <taxon>Flavobacteriia</taxon>
        <taxon>Flavobacteriales</taxon>
        <taxon>Flavobacteriaceae</taxon>
        <taxon>Ulvibacter</taxon>
    </lineage>
</organism>
<feature type="transmembrane region" description="Helical" evidence="1">
    <location>
        <begin position="100"/>
        <end position="119"/>
    </location>
</feature>
<keyword evidence="1" id="KW-1133">Transmembrane helix</keyword>
<dbReference type="OrthoDB" id="675873at2"/>
<comment type="caution">
    <text evidence="2">The sequence shown here is derived from an EMBL/GenBank/DDBJ whole genome shotgun (WGS) entry which is preliminary data.</text>
</comment>
<dbReference type="InterPro" id="IPR022134">
    <property type="entry name" value="DUF3667"/>
</dbReference>
<protein>
    <submittedName>
        <fullName evidence="2">Uncharacterized protein DUF3667</fullName>
    </submittedName>
</protein>
<feature type="transmembrane region" description="Helical" evidence="1">
    <location>
        <begin position="263"/>
        <end position="282"/>
    </location>
</feature>
<feature type="transmembrane region" description="Helical" evidence="1">
    <location>
        <begin position="348"/>
        <end position="375"/>
    </location>
</feature>
<dbReference type="AlphaFoldDB" id="A0A3L9YE70"/>
<reference evidence="2 3" key="1">
    <citation type="submission" date="2018-10" db="EMBL/GenBank/DDBJ databases">
        <title>Genomic Encyclopedia of Archaeal and Bacterial Type Strains, Phase II (KMG-II): from individual species to whole genera.</title>
        <authorList>
            <person name="Goeker M."/>
        </authorList>
    </citation>
    <scope>NUCLEOTIDE SEQUENCE [LARGE SCALE GENOMIC DNA]</scope>
    <source>
        <strain evidence="2 3">DSM 23424</strain>
    </source>
</reference>
<evidence type="ECO:0000313" key="2">
    <source>
        <dbReference type="EMBL" id="RMA57747.1"/>
    </source>
</evidence>
<dbReference type="Pfam" id="PF12412">
    <property type="entry name" value="DUF3667"/>
    <property type="match status" value="1"/>
</dbReference>
<dbReference type="RefSeq" id="WP_121908104.1">
    <property type="nucleotide sequence ID" value="NZ_REFC01000014.1"/>
</dbReference>
<gene>
    <name evidence="2" type="ORF">BXY75_2552</name>
</gene>
<evidence type="ECO:0000256" key="1">
    <source>
        <dbReference type="SAM" id="Phobius"/>
    </source>
</evidence>
<evidence type="ECO:0000313" key="3">
    <source>
        <dbReference type="Proteomes" id="UP000271339"/>
    </source>
</evidence>
<feature type="transmembrane region" description="Helical" evidence="1">
    <location>
        <begin position="318"/>
        <end position="336"/>
    </location>
</feature>
<keyword evidence="1" id="KW-0812">Transmembrane</keyword>
<feature type="transmembrane region" description="Helical" evidence="1">
    <location>
        <begin position="294"/>
        <end position="312"/>
    </location>
</feature>
<accession>A0A3L9YE70</accession>
<name>A0A3L9YE70_9FLAO</name>
<keyword evidence="3" id="KW-1185">Reference proteome</keyword>
<sequence length="380" mass="44202">MKDKKIASYNNRKAVKYRGVECLNCSQPLDLSDVYCPYCSQLNSTKQLSLKDFVGQFLSSIFTYDSRLRYTIKDLLFKPGVMTRNYVNGQRLKYANPFRFYLSVSIIYFLLQGLLISLGSPDSLVNFNTDSALTANDTLSEANKENIKVTHQTNSIDDIKFTDDAIVLNNDTISTWEKKTAADIKFVSEEELAAMPWGERISGRYSLYKDYYNVYKIKDANVALDSLHHKNTPFNRWIYNKNDSVQRFKDSPVAFFEYMIQKIPFFLFFFTPFFAIFFWLIYSKSKFSFIEHMIFIFHIFSFLFLAMLLILIPDILIGAKILTGILFLLIGPFYFYKALRNFYKQGRLLTIIKFVFLNIVFGISATFAISIFFLISAATY</sequence>